<proteinExistence type="predicted"/>
<dbReference type="Gene3D" id="3.40.190.10">
    <property type="entry name" value="Periplasmic binding protein-like II"/>
    <property type="match status" value="2"/>
</dbReference>
<sequence length="281" mass="30355">MLGHHCALGSLWRWGACLLAWALVGTGTVRAEDGPDSTWTLRLCANAALGQPADNNGAAYDLMRRVQGLWPGLKLQVTPLPWARCLQDAEQGRFDGVLSASWTAERAAQLVYPMAQGEVDDSKRLFRLGYVLLRPKGGTAAWDGEAFTGTGARAGQALGAERGYSIVAFARARGATVEDRFPHSGTLLEALKLGRIAGALLAQEHAATLLTDPEWAKAYEISGPILQSKAYHVPVSQALWKAEPARVARLWATIDKARQTPGFKQHYSLALSGGQRKDLMP</sequence>
<accession>A0A3S2UI25</accession>
<dbReference type="RefSeq" id="WP_127681265.1">
    <property type="nucleotide sequence ID" value="NZ_SACM01000001.1"/>
</dbReference>
<evidence type="ECO:0000313" key="1">
    <source>
        <dbReference type="EMBL" id="RVT88264.1"/>
    </source>
</evidence>
<keyword evidence="2" id="KW-1185">Reference proteome</keyword>
<dbReference type="Proteomes" id="UP000288587">
    <property type="component" value="Unassembled WGS sequence"/>
</dbReference>
<dbReference type="OrthoDB" id="9133137at2"/>
<gene>
    <name evidence="1" type="ORF">EOD73_04495</name>
</gene>
<comment type="caution">
    <text evidence="1">The sequence shown here is derived from an EMBL/GenBank/DDBJ whole genome shotgun (WGS) entry which is preliminary data.</text>
</comment>
<dbReference type="AlphaFoldDB" id="A0A3S2UI25"/>
<protein>
    <submittedName>
        <fullName evidence="1">Transporter substrate-binding domain-containing protein</fullName>
    </submittedName>
</protein>
<dbReference type="SUPFAM" id="SSF53850">
    <property type="entry name" value="Periplasmic binding protein-like II"/>
    <property type="match status" value="1"/>
</dbReference>
<dbReference type="EMBL" id="SACM01000001">
    <property type="protein sequence ID" value="RVT88264.1"/>
    <property type="molecule type" value="Genomic_DNA"/>
</dbReference>
<reference evidence="1 2" key="1">
    <citation type="submission" date="2019-01" db="EMBL/GenBank/DDBJ databases">
        <authorList>
            <person name="Chen W.-M."/>
        </authorList>
    </citation>
    <scope>NUCLEOTIDE SEQUENCE [LARGE SCALE GENOMIC DNA]</scope>
    <source>
        <strain evidence="1 2">CCP-18</strain>
    </source>
</reference>
<name>A0A3S2UI25_9BURK</name>
<evidence type="ECO:0000313" key="2">
    <source>
        <dbReference type="Proteomes" id="UP000288587"/>
    </source>
</evidence>
<organism evidence="1 2">
    <name type="scientific">Inhella crocodyli</name>
    <dbReference type="NCBI Taxonomy" id="2499851"/>
    <lineage>
        <taxon>Bacteria</taxon>
        <taxon>Pseudomonadati</taxon>
        <taxon>Pseudomonadota</taxon>
        <taxon>Betaproteobacteria</taxon>
        <taxon>Burkholderiales</taxon>
        <taxon>Sphaerotilaceae</taxon>
        <taxon>Inhella</taxon>
    </lineage>
</organism>